<reference evidence="2 3" key="1">
    <citation type="submission" date="2013-10" db="EMBL/GenBank/DDBJ databases">
        <title>Salinisphaera halophila YIM 95161 Genome Sequencing.</title>
        <authorList>
            <person name="Lai Q."/>
            <person name="Li C."/>
            <person name="Shao Z."/>
        </authorList>
    </citation>
    <scope>NUCLEOTIDE SEQUENCE [LARGE SCALE GENOMIC DNA]</scope>
    <source>
        <strain evidence="2 3">YIM 95161</strain>
    </source>
</reference>
<name>A0A423PDU5_9GAMM</name>
<protein>
    <recommendedName>
        <fullName evidence="1">Transcriptional regulator AbiEi antitoxin N-terminal domain-containing protein</fullName>
    </recommendedName>
</protein>
<evidence type="ECO:0000313" key="3">
    <source>
        <dbReference type="Proteomes" id="UP000285123"/>
    </source>
</evidence>
<comment type="caution">
    <text evidence="2">The sequence shown here is derived from an EMBL/GenBank/DDBJ whole genome shotgun (WGS) entry which is preliminary data.</text>
</comment>
<gene>
    <name evidence="2" type="ORF">SAHL_16735</name>
</gene>
<evidence type="ECO:0000259" key="1">
    <source>
        <dbReference type="Pfam" id="PF17194"/>
    </source>
</evidence>
<dbReference type="Proteomes" id="UP000285123">
    <property type="component" value="Unassembled WGS sequence"/>
</dbReference>
<organism evidence="2 3">
    <name type="scientific">Salinisphaera orenii YIM 95161</name>
    <dbReference type="NCBI Taxonomy" id="1051139"/>
    <lineage>
        <taxon>Bacteria</taxon>
        <taxon>Pseudomonadati</taxon>
        <taxon>Pseudomonadota</taxon>
        <taxon>Gammaproteobacteria</taxon>
        <taxon>Salinisphaerales</taxon>
        <taxon>Salinisphaeraceae</taxon>
        <taxon>Salinisphaera</taxon>
    </lineage>
</organism>
<sequence>MKPTSAINRLLLAAPYGVPMTSDWLTEQGITPQMLWGYKKSGWLVPLGRGAWIRAGQPVDWKAAVYALQRQSPNSVWPAGQTALALLGQAHYIPQGNDPVIQLSTVRGYRLPTWFERLPFGSNIVKCNATSLFDVVDIGLGCWRGSAFDLDISSPERAAIELCDMTPANADPEEVMELVQGLPALRPALLQKLLTACRSIKAKRLLLVLAEILEHSWLNQLDITQLDLGSGKRSLKVPGRFHPRYKITVPAAWEEHEGHARF</sequence>
<dbReference type="EMBL" id="AYKF01000142">
    <property type="protein sequence ID" value="ROO23726.1"/>
    <property type="molecule type" value="Genomic_DNA"/>
</dbReference>
<dbReference type="Pfam" id="PF17194">
    <property type="entry name" value="AbiEi_3_N"/>
    <property type="match status" value="1"/>
</dbReference>
<dbReference type="InterPro" id="IPR021561">
    <property type="entry name" value="AbiEi_3"/>
</dbReference>
<dbReference type="AlphaFoldDB" id="A0A423PDU5"/>
<dbReference type="Pfam" id="PF11459">
    <property type="entry name" value="AbiEi_3"/>
    <property type="match status" value="1"/>
</dbReference>
<dbReference type="InterPro" id="IPR033455">
    <property type="entry name" value="AbiEi_3_N"/>
</dbReference>
<proteinExistence type="predicted"/>
<feature type="domain" description="Transcriptional regulator AbiEi antitoxin N-terminal" evidence="1">
    <location>
        <begin position="5"/>
        <end position="94"/>
    </location>
</feature>
<evidence type="ECO:0000313" key="2">
    <source>
        <dbReference type="EMBL" id="ROO23726.1"/>
    </source>
</evidence>
<accession>A0A423PDU5</accession>